<reference evidence="2" key="1">
    <citation type="submission" date="2023-01" db="EMBL/GenBank/DDBJ databases">
        <title>Genome assembly of the deep-sea coral Lophelia pertusa.</title>
        <authorList>
            <person name="Herrera S."/>
            <person name="Cordes E."/>
        </authorList>
    </citation>
    <scope>NUCLEOTIDE SEQUENCE</scope>
    <source>
        <strain evidence="2">USNM1676648</strain>
        <tissue evidence="2">Polyp</tissue>
    </source>
</reference>
<feature type="region of interest" description="Disordered" evidence="1">
    <location>
        <begin position="220"/>
        <end position="255"/>
    </location>
</feature>
<evidence type="ECO:0000313" key="2">
    <source>
        <dbReference type="EMBL" id="KAJ7386482.1"/>
    </source>
</evidence>
<gene>
    <name evidence="2" type="ORF">OS493_008616</name>
</gene>
<feature type="compositionally biased region" description="Basic and acidic residues" evidence="1">
    <location>
        <begin position="279"/>
        <end position="331"/>
    </location>
</feature>
<feature type="compositionally biased region" description="Polar residues" evidence="1">
    <location>
        <begin position="342"/>
        <end position="352"/>
    </location>
</feature>
<dbReference type="EMBL" id="MU825876">
    <property type="protein sequence ID" value="KAJ7386482.1"/>
    <property type="molecule type" value="Genomic_DNA"/>
</dbReference>
<sequence>MQEEERKRREAQKADLERIRKEVDRKEAEEMLRLKLVKEEEKKKQREEEHRKAEERNKESAERQEVHTQEATSRKTAFAAHKLILEQRVLKALEDSKQENTVTKRRSSSFERPTESFIQDEPDLKAEDNADDVFPSAGVKLRKANFEKTGARKDSKEELRKKRYSLNLEQSRRLVTSPEDAALRNKHPGSVGKKYYADDVFAGKGAQAQLEREEELLKRVGYKSQSNESKLAKAKSLGDLSLKKGQNDDRSPQHVLRKVSFNSDDIDSADGIPAFSDSRIQRELEDQRMREEVVKKEVTEREKRHRLEEEKKKATELAAGKKETSLNEIKKNPLPNKIQVKKPSSNRDSLTHSMAAHWETVLQSQDGSEVKGQKERKTSRIEIEKEEERRREEELQKERERVLLEKRQKEEQKKSEKQRKLEEEIERKRREKEEKEKRQQRTLAMKSLFEKMGKK</sequence>
<organism evidence="2 3">
    <name type="scientific">Desmophyllum pertusum</name>
    <dbReference type="NCBI Taxonomy" id="174260"/>
    <lineage>
        <taxon>Eukaryota</taxon>
        <taxon>Metazoa</taxon>
        <taxon>Cnidaria</taxon>
        <taxon>Anthozoa</taxon>
        <taxon>Hexacorallia</taxon>
        <taxon>Scleractinia</taxon>
        <taxon>Caryophylliina</taxon>
        <taxon>Caryophylliidae</taxon>
        <taxon>Desmophyllum</taxon>
    </lineage>
</organism>
<feature type="region of interest" description="Disordered" evidence="1">
    <location>
        <begin position="91"/>
        <end position="131"/>
    </location>
</feature>
<protein>
    <submittedName>
        <fullName evidence="2">Uncharacterized protein</fullName>
    </submittedName>
</protein>
<evidence type="ECO:0000313" key="3">
    <source>
        <dbReference type="Proteomes" id="UP001163046"/>
    </source>
</evidence>
<evidence type="ECO:0000256" key="1">
    <source>
        <dbReference type="SAM" id="MobiDB-lite"/>
    </source>
</evidence>
<accession>A0A9W9ZRD2</accession>
<dbReference type="Proteomes" id="UP001163046">
    <property type="component" value="Unassembled WGS sequence"/>
</dbReference>
<feature type="compositionally biased region" description="Basic and acidic residues" evidence="1">
    <location>
        <begin position="368"/>
        <end position="439"/>
    </location>
</feature>
<feature type="region of interest" description="Disordered" evidence="1">
    <location>
        <begin position="267"/>
        <end position="455"/>
    </location>
</feature>
<feature type="compositionally biased region" description="Basic and acidic residues" evidence="1">
    <location>
        <begin position="241"/>
        <end position="252"/>
    </location>
</feature>
<feature type="compositionally biased region" description="Basic and acidic residues" evidence="1">
    <location>
        <begin position="1"/>
        <end position="68"/>
    </location>
</feature>
<name>A0A9W9ZRD2_9CNID</name>
<proteinExistence type="predicted"/>
<keyword evidence="3" id="KW-1185">Reference proteome</keyword>
<comment type="caution">
    <text evidence="2">The sequence shown here is derived from an EMBL/GenBank/DDBJ whole genome shotgun (WGS) entry which is preliminary data.</text>
</comment>
<feature type="region of interest" description="Disordered" evidence="1">
    <location>
        <begin position="1"/>
        <end position="78"/>
    </location>
</feature>
<dbReference type="AlphaFoldDB" id="A0A9W9ZRD2"/>
<feature type="region of interest" description="Disordered" evidence="1">
    <location>
        <begin position="169"/>
        <end position="189"/>
    </location>
</feature>